<dbReference type="NCBIfam" id="TIGR02034">
    <property type="entry name" value="CysN"/>
    <property type="match status" value="1"/>
</dbReference>
<dbReference type="PROSITE" id="PS51722">
    <property type="entry name" value="G_TR_2"/>
    <property type="match status" value="1"/>
</dbReference>
<dbReference type="CDD" id="cd04095">
    <property type="entry name" value="CysN_NoDQ_III"/>
    <property type="match status" value="1"/>
</dbReference>
<dbReference type="PANTHER" id="PTHR23115">
    <property type="entry name" value="TRANSLATION FACTOR"/>
    <property type="match status" value="1"/>
</dbReference>
<evidence type="ECO:0000256" key="1">
    <source>
        <dbReference type="ARBA" id="ARBA00012391"/>
    </source>
</evidence>
<dbReference type="InterPro" id="IPR011779">
    <property type="entry name" value="SO4_adenylTrfase_lsu"/>
</dbReference>
<dbReference type="Pfam" id="PF00009">
    <property type="entry name" value="GTP_EFTU"/>
    <property type="match status" value="1"/>
</dbReference>
<dbReference type="InterPro" id="IPR050100">
    <property type="entry name" value="TRAFAC_GTPase_members"/>
</dbReference>
<reference evidence="8" key="1">
    <citation type="journal article" date="2014" name="Int. J. Syst. Evol. Microbiol.">
        <title>Complete genome sequence of Corynebacterium casei LMG S-19264T (=DSM 44701T), isolated from a smear-ripened cheese.</title>
        <authorList>
            <consortium name="US DOE Joint Genome Institute (JGI-PGF)"/>
            <person name="Walter F."/>
            <person name="Albersmeier A."/>
            <person name="Kalinowski J."/>
            <person name="Ruckert C."/>
        </authorList>
    </citation>
    <scope>NUCLEOTIDE SEQUENCE</scope>
    <source>
        <strain evidence="8">KCTC 23732</strain>
    </source>
</reference>
<dbReference type="InterPro" id="IPR044139">
    <property type="entry name" value="CysN_NoDQ_III"/>
</dbReference>
<proteinExistence type="predicted"/>
<dbReference type="SUPFAM" id="SSF50465">
    <property type="entry name" value="EF-Tu/eEF-1alpha/eIF2-gamma C-terminal domain"/>
    <property type="match status" value="1"/>
</dbReference>
<dbReference type="SUPFAM" id="SSF50447">
    <property type="entry name" value="Translation proteins"/>
    <property type="match status" value="1"/>
</dbReference>
<comment type="caution">
    <text evidence="8">The sequence shown here is derived from an EMBL/GenBank/DDBJ whole genome shotgun (WGS) entry which is preliminary data.</text>
</comment>
<keyword evidence="6" id="KW-0342">GTP-binding</keyword>
<dbReference type="RefSeq" id="WP_189385483.1">
    <property type="nucleotide sequence ID" value="NZ_BAABFY010000005.1"/>
</dbReference>
<dbReference type="InterPro" id="IPR031157">
    <property type="entry name" value="G_TR_CS"/>
</dbReference>
<dbReference type="GO" id="GO:0005525">
    <property type="term" value="F:GTP binding"/>
    <property type="evidence" value="ECO:0007669"/>
    <property type="project" value="UniProtKB-KW"/>
</dbReference>
<reference evidence="8" key="2">
    <citation type="submission" date="2020-09" db="EMBL/GenBank/DDBJ databases">
        <authorList>
            <person name="Sun Q."/>
            <person name="Kim S."/>
        </authorList>
    </citation>
    <scope>NUCLEOTIDE SEQUENCE</scope>
    <source>
        <strain evidence="8">KCTC 23732</strain>
    </source>
</reference>
<dbReference type="EC" id="2.7.7.4" evidence="1"/>
<keyword evidence="5" id="KW-0067">ATP-binding</keyword>
<gene>
    <name evidence="8" type="primary">cysN</name>
    <name evidence="8" type="ORF">GCM10011450_21330</name>
</gene>
<evidence type="ECO:0000313" key="9">
    <source>
        <dbReference type="Proteomes" id="UP000608345"/>
    </source>
</evidence>
<dbReference type="Proteomes" id="UP000608345">
    <property type="component" value="Unassembled WGS sequence"/>
</dbReference>
<keyword evidence="9" id="KW-1185">Reference proteome</keyword>
<dbReference type="EMBL" id="BMYS01000016">
    <property type="protein sequence ID" value="GGW90890.1"/>
    <property type="molecule type" value="Genomic_DNA"/>
</dbReference>
<dbReference type="InterPro" id="IPR027417">
    <property type="entry name" value="P-loop_NTPase"/>
</dbReference>
<dbReference type="Pfam" id="PF22594">
    <property type="entry name" value="GTP-eEF1A_C"/>
    <property type="match status" value="1"/>
</dbReference>
<dbReference type="Gene3D" id="2.40.30.10">
    <property type="entry name" value="Translation factors"/>
    <property type="match status" value="2"/>
</dbReference>
<dbReference type="InterPro" id="IPR000795">
    <property type="entry name" value="T_Tr_GTP-bd_dom"/>
</dbReference>
<dbReference type="CDD" id="cd03695">
    <property type="entry name" value="CysN_NodQ_II"/>
    <property type="match status" value="1"/>
</dbReference>
<dbReference type="InterPro" id="IPR054696">
    <property type="entry name" value="GTP-eEF1A_C"/>
</dbReference>
<evidence type="ECO:0000256" key="2">
    <source>
        <dbReference type="ARBA" id="ARBA00022679"/>
    </source>
</evidence>
<dbReference type="PRINTS" id="PR00315">
    <property type="entry name" value="ELONGATNFCT"/>
</dbReference>
<sequence length="434" mass="47738">MTEKIHTRGLLRFITAGSVDDGKSTLIGRLLYDSKSVLTDQLQAIQKARHKRTSGEQIDFSLLTDGLEAEREQGITIDVAYRYFSTANRKFIIADTPGHEQYTRNMVTGASTADAAIVLVDIVRAIKENGEFELLAQTKRHTALIKLLGIRHVLVAVNKMDLVGFDEARFNQVKTAYLALARQLGLDTSQIHFIPVSALGGDNIVFKSEQTPWYDGKPLLSILESLDNGEDDKLNAPEALRLPVQLVIRQDGSLADDFRGYMGKVAQGSVYVGQQIRVLPANQTATVTEIITPDGSVQQVLKEGMVTIRLDVDIDISRGDMLVDAQAKVESSKTLFADICWFDEFPLNLKRKYLLKHTSATVPVRVSQIHHVLDVQTLLGAADKDQLALNDIGKVGLSLQKPLLVDAYAQNQITGSFILIDESSNNTVAAGIIN</sequence>
<keyword evidence="3 8" id="KW-0548">Nucleotidyltransferase</keyword>
<evidence type="ECO:0000256" key="3">
    <source>
        <dbReference type="ARBA" id="ARBA00022695"/>
    </source>
</evidence>
<keyword evidence="4" id="KW-0547">Nucleotide-binding</keyword>
<feature type="domain" description="Tr-type G" evidence="7">
    <location>
        <begin position="8"/>
        <end position="238"/>
    </location>
</feature>
<accession>A0A918N0U2</accession>
<dbReference type="InterPro" id="IPR044138">
    <property type="entry name" value="CysN_II"/>
</dbReference>
<evidence type="ECO:0000256" key="4">
    <source>
        <dbReference type="ARBA" id="ARBA00022741"/>
    </source>
</evidence>
<dbReference type="FunFam" id="3.40.50.300:FF:000119">
    <property type="entry name" value="Sulfate adenylyltransferase subunit 1"/>
    <property type="match status" value="1"/>
</dbReference>
<dbReference type="InterPro" id="IPR041757">
    <property type="entry name" value="CysN_GTP-bd"/>
</dbReference>
<organism evidence="8 9">
    <name type="scientific">Advenella faeciporci</name>
    <dbReference type="NCBI Taxonomy" id="797535"/>
    <lineage>
        <taxon>Bacteria</taxon>
        <taxon>Pseudomonadati</taxon>
        <taxon>Pseudomonadota</taxon>
        <taxon>Betaproteobacteria</taxon>
        <taxon>Burkholderiales</taxon>
        <taxon>Alcaligenaceae</taxon>
    </lineage>
</organism>
<protein>
    <recommendedName>
        <fullName evidence="1">sulfate adenylyltransferase</fullName>
        <ecNumber evidence="1">2.7.7.4</ecNumber>
    </recommendedName>
</protein>
<evidence type="ECO:0000256" key="6">
    <source>
        <dbReference type="ARBA" id="ARBA00023134"/>
    </source>
</evidence>
<dbReference type="SUPFAM" id="SSF52540">
    <property type="entry name" value="P-loop containing nucleoside triphosphate hydrolases"/>
    <property type="match status" value="1"/>
</dbReference>
<keyword evidence="2" id="KW-0808">Transferase</keyword>
<dbReference type="GO" id="GO:0003924">
    <property type="term" value="F:GTPase activity"/>
    <property type="evidence" value="ECO:0007669"/>
    <property type="project" value="InterPro"/>
</dbReference>
<evidence type="ECO:0000259" key="7">
    <source>
        <dbReference type="PROSITE" id="PS51722"/>
    </source>
</evidence>
<dbReference type="GO" id="GO:0004781">
    <property type="term" value="F:sulfate adenylyltransferase (ATP) activity"/>
    <property type="evidence" value="ECO:0007669"/>
    <property type="project" value="UniProtKB-EC"/>
</dbReference>
<evidence type="ECO:0000313" key="8">
    <source>
        <dbReference type="EMBL" id="GGW90890.1"/>
    </source>
</evidence>
<evidence type="ECO:0000256" key="5">
    <source>
        <dbReference type="ARBA" id="ARBA00022840"/>
    </source>
</evidence>
<dbReference type="GO" id="GO:0006790">
    <property type="term" value="P:sulfur compound metabolic process"/>
    <property type="evidence" value="ECO:0007669"/>
    <property type="project" value="InterPro"/>
</dbReference>
<dbReference type="InterPro" id="IPR009001">
    <property type="entry name" value="Transl_elong_EF1A/Init_IF2_C"/>
</dbReference>
<dbReference type="AlphaFoldDB" id="A0A918N0U2"/>
<name>A0A918N0U2_9BURK</name>
<dbReference type="PROSITE" id="PS00301">
    <property type="entry name" value="G_TR_1"/>
    <property type="match status" value="1"/>
</dbReference>
<dbReference type="GO" id="GO:0005524">
    <property type="term" value="F:ATP binding"/>
    <property type="evidence" value="ECO:0007669"/>
    <property type="project" value="UniProtKB-KW"/>
</dbReference>
<dbReference type="InterPro" id="IPR009000">
    <property type="entry name" value="Transl_B-barrel_sf"/>
</dbReference>
<dbReference type="Gene3D" id="3.40.50.300">
    <property type="entry name" value="P-loop containing nucleotide triphosphate hydrolases"/>
    <property type="match status" value="1"/>
</dbReference>
<dbReference type="CDD" id="cd04166">
    <property type="entry name" value="CysN_ATPS"/>
    <property type="match status" value="1"/>
</dbReference>